<protein>
    <submittedName>
        <fullName evidence="4">Lipin_N domain-containing protein</fullName>
    </submittedName>
</protein>
<proteinExistence type="predicted"/>
<dbReference type="GO" id="GO:0045944">
    <property type="term" value="P:positive regulation of transcription by RNA polymerase II"/>
    <property type="evidence" value="ECO:0007669"/>
    <property type="project" value="TreeGrafter"/>
</dbReference>
<dbReference type="GO" id="GO:0008195">
    <property type="term" value="F:phosphatidate phosphatase activity"/>
    <property type="evidence" value="ECO:0007669"/>
    <property type="project" value="TreeGrafter"/>
</dbReference>
<dbReference type="Pfam" id="PF04571">
    <property type="entry name" value="Lipin_N"/>
    <property type="match status" value="1"/>
</dbReference>
<dbReference type="OrthoDB" id="4567at2759"/>
<keyword evidence="3" id="KW-1185">Reference proteome</keyword>
<dbReference type="GO" id="GO:0032869">
    <property type="term" value="P:cellular response to insulin stimulus"/>
    <property type="evidence" value="ECO:0007669"/>
    <property type="project" value="TreeGrafter"/>
</dbReference>
<reference evidence="2 3" key="2">
    <citation type="submission" date="2018-11" db="EMBL/GenBank/DDBJ databases">
        <authorList>
            <consortium name="Pathogen Informatics"/>
        </authorList>
    </citation>
    <scope>NUCLEOTIDE SEQUENCE [LARGE SCALE GENOMIC DNA]</scope>
</reference>
<dbReference type="Proteomes" id="UP000271098">
    <property type="component" value="Unassembled WGS sequence"/>
</dbReference>
<dbReference type="InterPro" id="IPR007651">
    <property type="entry name" value="Lipin_N"/>
</dbReference>
<gene>
    <name evidence="2" type="ORF">GPUH_LOCUS25281</name>
</gene>
<evidence type="ECO:0000259" key="1">
    <source>
        <dbReference type="Pfam" id="PF04571"/>
    </source>
</evidence>
<dbReference type="EMBL" id="UYRT01104489">
    <property type="protein sequence ID" value="VDN44005.1"/>
    <property type="molecule type" value="Genomic_DNA"/>
</dbReference>
<reference evidence="4" key="1">
    <citation type="submission" date="2016-06" db="UniProtKB">
        <authorList>
            <consortium name="WormBaseParasite"/>
        </authorList>
    </citation>
    <scope>IDENTIFICATION</scope>
</reference>
<evidence type="ECO:0000313" key="2">
    <source>
        <dbReference type="EMBL" id="VDN44005.1"/>
    </source>
</evidence>
<dbReference type="InterPro" id="IPR026058">
    <property type="entry name" value="LIPIN"/>
</dbReference>
<feature type="domain" description="Lipin N-terminal" evidence="1">
    <location>
        <begin position="1"/>
        <end position="59"/>
    </location>
</feature>
<sequence>MDYAYRLLDNVKYFYKTLNPASLSGAIDLIVVEQPDGSYLSTPFHVRFGKYGVLNSDDK</sequence>
<organism evidence="4">
    <name type="scientific">Gongylonema pulchrum</name>
    <dbReference type="NCBI Taxonomy" id="637853"/>
    <lineage>
        <taxon>Eukaryota</taxon>
        <taxon>Metazoa</taxon>
        <taxon>Ecdysozoa</taxon>
        <taxon>Nematoda</taxon>
        <taxon>Chromadorea</taxon>
        <taxon>Rhabditida</taxon>
        <taxon>Spirurina</taxon>
        <taxon>Spiruromorpha</taxon>
        <taxon>Spiruroidea</taxon>
        <taxon>Gongylonematidae</taxon>
        <taxon>Gongylonema</taxon>
    </lineage>
</organism>
<dbReference type="PANTHER" id="PTHR12181">
    <property type="entry name" value="LIPIN"/>
    <property type="match status" value="1"/>
</dbReference>
<dbReference type="AlphaFoldDB" id="A0A183EWE1"/>
<dbReference type="GO" id="GO:0005634">
    <property type="term" value="C:nucleus"/>
    <property type="evidence" value="ECO:0007669"/>
    <property type="project" value="TreeGrafter"/>
</dbReference>
<dbReference type="WBParaSite" id="GPUH_0002531201-mRNA-1">
    <property type="protein sequence ID" value="GPUH_0002531201-mRNA-1"/>
    <property type="gene ID" value="GPUH_0002531201"/>
</dbReference>
<name>A0A183EWE1_9BILA</name>
<evidence type="ECO:0000313" key="4">
    <source>
        <dbReference type="WBParaSite" id="GPUH_0002531201-mRNA-1"/>
    </source>
</evidence>
<dbReference type="GO" id="GO:0003713">
    <property type="term" value="F:transcription coactivator activity"/>
    <property type="evidence" value="ECO:0007669"/>
    <property type="project" value="TreeGrafter"/>
</dbReference>
<dbReference type="PANTHER" id="PTHR12181:SF12">
    <property type="entry name" value="PHOSPHATIDATE PHOSPHATASE"/>
    <property type="match status" value="1"/>
</dbReference>
<dbReference type="GO" id="GO:0009062">
    <property type="term" value="P:fatty acid catabolic process"/>
    <property type="evidence" value="ECO:0007669"/>
    <property type="project" value="TreeGrafter"/>
</dbReference>
<accession>A0A183EWE1</accession>
<dbReference type="GO" id="GO:0019432">
    <property type="term" value="P:triglyceride biosynthetic process"/>
    <property type="evidence" value="ECO:0007669"/>
    <property type="project" value="TreeGrafter"/>
</dbReference>
<evidence type="ECO:0000313" key="3">
    <source>
        <dbReference type="Proteomes" id="UP000271098"/>
    </source>
</evidence>